<dbReference type="STRING" id="665126.ABB55_00305"/>
<evidence type="ECO:0000313" key="2">
    <source>
        <dbReference type="Proteomes" id="UP000048984"/>
    </source>
</evidence>
<dbReference type="Pfam" id="PF22397">
    <property type="entry name" value="NADAR-DarT1"/>
    <property type="match status" value="1"/>
</dbReference>
<dbReference type="AlphaFoldDB" id="A0A0P6VL59"/>
<keyword evidence="2" id="KW-1185">Reference proteome</keyword>
<dbReference type="RefSeq" id="WP_054357024.1">
    <property type="nucleotide sequence ID" value="NZ_LJYW01000001.1"/>
</dbReference>
<dbReference type="Proteomes" id="UP000048984">
    <property type="component" value="Unassembled WGS sequence"/>
</dbReference>
<comment type="caution">
    <text evidence="1">The sequence shown here is derived from an EMBL/GenBank/DDBJ whole genome shotgun (WGS) entry which is preliminary data.</text>
</comment>
<sequence>MAERPIFVPMPTEPHGVRAISMAFKWHAGLSSTQKKKNVLALHEAAKLSGIAPVLEVSGQSDHAVGRALSAFNLRTDMGGLNTTVECAFQGSKVFTGGGPYTDLYETDSRSAKRDERLRQSGRLVQFRLQGTDYPIDPPTVFYDWLYITALNGLPSESNAILQYSGFSDIEFNPERSLNCQAKSCALYVALCKRGALVSALKSFAAFRTAVTKAESADQA</sequence>
<protein>
    <submittedName>
        <fullName evidence="1">Uncharacterized protein</fullName>
    </submittedName>
</protein>
<name>A0A0P6VL59_9HYPH</name>
<evidence type="ECO:0000313" key="1">
    <source>
        <dbReference type="EMBL" id="KPL50861.1"/>
    </source>
</evidence>
<reference evidence="1 2" key="1">
    <citation type="submission" date="2015-09" db="EMBL/GenBank/DDBJ databases">
        <authorList>
            <person name="Jackson K.R."/>
            <person name="Lunt B.L."/>
            <person name="Fisher J.N.B."/>
            <person name="Gardner A.V."/>
            <person name="Bailey M.E."/>
            <person name="Deus L.M."/>
            <person name="Earl A.S."/>
            <person name="Gibby P.D."/>
            <person name="Hartmann K.A."/>
            <person name="Liu J.E."/>
            <person name="Manci A.M."/>
            <person name="Nielsen D.A."/>
            <person name="Solomon M.B."/>
            <person name="Breakwell D.P."/>
            <person name="Burnett S.H."/>
            <person name="Grose J.H."/>
        </authorList>
    </citation>
    <scope>NUCLEOTIDE SEQUENCE [LARGE SCALE GENOMIC DNA]</scope>
    <source>
        <strain evidence="1 2">16</strain>
    </source>
</reference>
<dbReference type="EMBL" id="LJYW01000001">
    <property type="protein sequence ID" value="KPL50861.1"/>
    <property type="molecule type" value="Genomic_DNA"/>
</dbReference>
<reference evidence="1 2" key="2">
    <citation type="submission" date="2015-10" db="EMBL/GenBank/DDBJ databases">
        <title>Draft Genome Sequence of Prosthecomicrobium hirschii ATCC 27832.</title>
        <authorList>
            <person name="Daniel J."/>
            <person name="Givan S.A."/>
            <person name="Brun Y.V."/>
            <person name="Brown P.J."/>
        </authorList>
    </citation>
    <scope>NUCLEOTIDE SEQUENCE [LARGE SCALE GENOMIC DNA]</scope>
    <source>
        <strain evidence="1 2">16</strain>
    </source>
</reference>
<proteinExistence type="predicted"/>
<dbReference type="InterPro" id="IPR053913">
    <property type="entry name" value="NADAR-DarT1"/>
</dbReference>
<accession>A0A0P6VL59</accession>
<organism evidence="1 2">
    <name type="scientific">Prosthecodimorpha hirschii</name>
    <dbReference type="NCBI Taxonomy" id="665126"/>
    <lineage>
        <taxon>Bacteria</taxon>
        <taxon>Pseudomonadati</taxon>
        <taxon>Pseudomonadota</taxon>
        <taxon>Alphaproteobacteria</taxon>
        <taxon>Hyphomicrobiales</taxon>
        <taxon>Ancalomicrobiaceae</taxon>
        <taxon>Prosthecodimorpha</taxon>
    </lineage>
</organism>
<gene>
    <name evidence="1" type="ORF">ABB55_00305</name>
</gene>